<reference evidence="1 2" key="1">
    <citation type="journal article" date="2011" name="J. Bacteriol.">
        <title>Genome sequence of 'Pedosphaera parvula' Ellin514, an aerobic Verrucomicrobial isolate from pasture soil.</title>
        <authorList>
            <person name="Kant R."/>
            <person name="van Passel M.W."/>
            <person name="Sangwan P."/>
            <person name="Palva A."/>
            <person name="Lucas S."/>
            <person name="Copeland A."/>
            <person name="Lapidus A."/>
            <person name="Glavina Del Rio T."/>
            <person name="Dalin E."/>
            <person name="Tice H."/>
            <person name="Bruce D."/>
            <person name="Goodwin L."/>
            <person name="Pitluck S."/>
            <person name="Chertkov O."/>
            <person name="Larimer F.W."/>
            <person name="Land M.L."/>
            <person name="Hauser L."/>
            <person name="Brettin T.S."/>
            <person name="Detter J.C."/>
            <person name="Han S."/>
            <person name="de Vos W.M."/>
            <person name="Janssen P.H."/>
            <person name="Smidt H."/>
        </authorList>
    </citation>
    <scope>NUCLEOTIDE SEQUENCE [LARGE SCALE GENOMIC DNA]</scope>
    <source>
        <strain evidence="1 2">Ellin514</strain>
    </source>
</reference>
<gene>
    <name evidence="1" type="ORF">Cflav_PD4437</name>
</gene>
<dbReference type="AlphaFoldDB" id="B9XFQ2"/>
<protein>
    <submittedName>
        <fullName evidence="1">Uncharacterized protein</fullName>
    </submittedName>
</protein>
<name>B9XFQ2_PEDPL</name>
<dbReference type="STRING" id="320771.Cflav_PD4437"/>
<evidence type="ECO:0000313" key="2">
    <source>
        <dbReference type="Proteomes" id="UP000003688"/>
    </source>
</evidence>
<dbReference type="Proteomes" id="UP000003688">
    <property type="component" value="Unassembled WGS sequence"/>
</dbReference>
<comment type="caution">
    <text evidence="1">The sequence shown here is derived from an EMBL/GenBank/DDBJ whole genome shotgun (WGS) entry which is preliminary data.</text>
</comment>
<organism evidence="1 2">
    <name type="scientific">Pedosphaera parvula (strain Ellin514)</name>
    <dbReference type="NCBI Taxonomy" id="320771"/>
    <lineage>
        <taxon>Bacteria</taxon>
        <taxon>Pseudomonadati</taxon>
        <taxon>Verrucomicrobiota</taxon>
        <taxon>Pedosphaerae</taxon>
        <taxon>Pedosphaerales</taxon>
        <taxon>Pedosphaeraceae</taxon>
        <taxon>Pedosphaera</taxon>
    </lineage>
</organism>
<evidence type="ECO:0000313" key="1">
    <source>
        <dbReference type="EMBL" id="EEF61416.1"/>
    </source>
</evidence>
<keyword evidence="2" id="KW-1185">Reference proteome</keyword>
<accession>B9XFQ2</accession>
<dbReference type="EMBL" id="ABOX02000010">
    <property type="protein sequence ID" value="EEF61416.1"/>
    <property type="molecule type" value="Genomic_DNA"/>
</dbReference>
<proteinExistence type="predicted"/>
<sequence>MNDPPLTTHARRMVFNYFCIEECYFASIVNTNPAQHPIF</sequence>